<evidence type="ECO:0000313" key="2">
    <source>
        <dbReference type="Proteomes" id="UP000182025"/>
    </source>
</evidence>
<name>A0A1I5W0A1_9GAMM</name>
<dbReference type="EMBL" id="FOXK01000008">
    <property type="protein sequence ID" value="SFQ13073.1"/>
    <property type="molecule type" value="Genomic_DNA"/>
</dbReference>
<protein>
    <submittedName>
        <fullName evidence="1">Uncharacterized protein</fullName>
    </submittedName>
</protein>
<proteinExistence type="predicted"/>
<dbReference type="RefSeq" id="WP_074916839.1">
    <property type="nucleotide sequence ID" value="NZ_FOXK01000008.1"/>
</dbReference>
<dbReference type="Proteomes" id="UP000182025">
    <property type="component" value="Unassembled WGS sequence"/>
</dbReference>
<keyword evidence="2" id="KW-1185">Reference proteome</keyword>
<accession>A0A1I5W0A1</accession>
<gene>
    <name evidence="1" type="ORF">SAMN05216177_10850</name>
</gene>
<dbReference type="AlphaFoldDB" id="A0A1I5W0A1"/>
<reference evidence="2" key="1">
    <citation type="submission" date="2016-10" db="EMBL/GenBank/DDBJ databases">
        <authorList>
            <person name="Varghese N."/>
            <person name="Submissions S."/>
        </authorList>
    </citation>
    <scope>NUCLEOTIDE SEQUENCE [LARGE SCALE GENOMIC DNA]</scope>
    <source>
        <strain evidence="2">JCM 15604</strain>
    </source>
</reference>
<evidence type="ECO:0000313" key="1">
    <source>
        <dbReference type="EMBL" id="SFQ13073.1"/>
    </source>
</evidence>
<organism evidence="1 2">
    <name type="scientific">Ectopseudomonas toyotomiensis</name>
    <dbReference type="NCBI Taxonomy" id="554344"/>
    <lineage>
        <taxon>Bacteria</taxon>
        <taxon>Pseudomonadati</taxon>
        <taxon>Pseudomonadota</taxon>
        <taxon>Gammaproteobacteria</taxon>
        <taxon>Pseudomonadales</taxon>
        <taxon>Pseudomonadaceae</taxon>
        <taxon>Ectopseudomonas</taxon>
    </lineage>
</organism>
<sequence length="205" mass="23141">MSKDDKETPELRLGLQACLQPGFHFEKQWSPGVRVTSPEEFDQFAAQLAQNLLDTYSPEHIATIAAQRTILLDMTQCAQRENEVNQDLAKALTETAMQVGFLAFCAHRKKAAKKRMAGGLDELNKRAAFIGSELQRHAKDIWDADTHEEYRVTEVAHLVKGIVEREYPSDRIPGLYRIKELIKDHAPLHARKGGAPKGKRTRSKP</sequence>